<evidence type="ECO:0000256" key="3">
    <source>
        <dbReference type="ARBA" id="ARBA00023319"/>
    </source>
</evidence>
<evidence type="ECO:0000256" key="1">
    <source>
        <dbReference type="ARBA" id="ARBA00004370"/>
    </source>
</evidence>
<dbReference type="GO" id="GO:0050852">
    <property type="term" value="P:T cell receptor signaling pathway"/>
    <property type="evidence" value="ECO:0007669"/>
    <property type="project" value="TreeGrafter"/>
</dbReference>
<dbReference type="Ensembl" id="ENSACLT00000064386.1">
    <property type="protein sequence ID" value="ENSACLP00000059795.1"/>
    <property type="gene ID" value="ENSACLG00000037834.1"/>
</dbReference>
<reference evidence="6" key="2">
    <citation type="submission" date="2023-03" db="EMBL/GenBank/DDBJ databases">
        <authorList>
            <consortium name="Wellcome Sanger Institute Data Sharing"/>
        </authorList>
    </citation>
    <scope>NUCLEOTIDE SEQUENCE [LARGE SCALE GENOMIC DNA]</scope>
</reference>
<dbReference type="SUPFAM" id="SSF48726">
    <property type="entry name" value="Immunoglobulin"/>
    <property type="match status" value="5"/>
</dbReference>
<accession>A0AAX7TTJ5</accession>
<dbReference type="SMART" id="SM00406">
    <property type="entry name" value="IGv"/>
    <property type="match status" value="5"/>
</dbReference>
<evidence type="ECO:0000259" key="4">
    <source>
        <dbReference type="PROSITE" id="PS50835"/>
    </source>
</evidence>
<organism evidence="5 6">
    <name type="scientific">Astatotilapia calliptera</name>
    <name type="common">Eastern happy</name>
    <name type="synonym">Chromis callipterus</name>
    <dbReference type="NCBI Taxonomy" id="8154"/>
    <lineage>
        <taxon>Eukaryota</taxon>
        <taxon>Metazoa</taxon>
        <taxon>Chordata</taxon>
        <taxon>Craniata</taxon>
        <taxon>Vertebrata</taxon>
        <taxon>Euteleostomi</taxon>
        <taxon>Actinopterygii</taxon>
        <taxon>Neopterygii</taxon>
        <taxon>Teleostei</taxon>
        <taxon>Neoteleostei</taxon>
        <taxon>Acanthomorphata</taxon>
        <taxon>Ovalentaria</taxon>
        <taxon>Cichlomorphae</taxon>
        <taxon>Cichliformes</taxon>
        <taxon>Cichlidae</taxon>
        <taxon>African cichlids</taxon>
        <taxon>Pseudocrenilabrinae</taxon>
        <taxon>Haplochromini</taxon>
        <taxon>Astatotilapia</taxon>
    </lineage>
</organism>
<proteinExistence type="predicted"/>
<keyword evidence="3" id="KW-0393">Immunoglobulin domain</keyword>
<dbReference type="InterPro" id="IPR007110">
    <property type="entry name" value="Ig-like_dom"/>
</dbReference>
<sequence>MSSCWSLTGPFRTSNQRTSMHTNDYLEEVILGQTGMTIALPCQVPSNNNPIVAVEWSRRDLEPEYVLFYRDNKLVPDYQHPSFKNRVDLKDRQMKGGDVSLILKDVKTDDSGAYECYVVQKGANHSKTTSLDGYYIRATYLTVSLQNHNNNIIIGGDTATLECQAPNSNDPIIAAFWIRPDLEPEYVHFYQDDEIDTDYQHPSFKNRVDLKDRQMKGGDVSLILKDVTADDSGLYVCYVDQRKTKRASLYLHPISITYLTVVPPNQKNITVDSGQNVILPCRVPLLDLKFIMVVVWKRTDLGEEYVLSYQNQRFHPENQHPSFKNRVDLQDRQMKNGDVSLILKDVTTDDAGAYECHVVQRESLGWEIASPKSRHISTIYLSVVPSNKKIIIAVMGQTVTLPCQALSSNNPIIAAEWSRVDLEPKYVLYYQDYKLFPDYHQHPSFKNRVHLKDRKMKDKDMSLILKNVTINDTGTYECYVAQRGVNRRKRASLDSYPISTTYLSVLLQSQKNISAESGQNVTLTCRAPNTVLIPGVEWSRRDLKAQYVFWYWEKEFVSYYQHPSFKNRVDLQDRQMKDGVMSLILKDVTTADSGTYECCIIQEVRDGRKIDILKTDPISIIHLKVIPKGKSVKFILALDTFSYFPRCPVGSRKLKIHKKM</sequence>
<dbReference type="GO" id="GO:0001817">
    <property type="term" value="P:regulation of cytokine production"/>
    <property type="evidence" value="ECO:0007669"/>
    <property type="project" value="TreeGrafter"/>
</dbReference>
<keyword evidence="6" id="KW-1185">Reference proteome</keyword>
<dbReference type="PROSITE" id="PS50835">
    <property type="entry name" value="IG_LIKE"/>
    <property type="match status" value="5"/>
</dbReference>
<evidence type="ECO:0000256" key="2">
    <source>
        <dbReference type="ARBA" id="ARBA00023136"/>
    </source>
</evidence>
<dbReference type="InterPro" id="IPR003599">
    <property type="entry name" value="Ig_sub"/>
</dbReference>
<dbReference type="GO" id="GO:0005102">
    <property type="term" value="F:signaling receptor binding"/>
    <property type="evidence" value="ECO:0007669"/>
    <property type="project" value="TreeGrafter"/>
</dbReference>
<dbReference type="InterPro" id="IPR036179">
    <property type="entry name" value="Ig-like_dom_sf"/>
</dbReference>
<dbReference type="PANTHER" id="PTHR24100:SF151">
    <property type="entry name" value="ICOS LIGAND"/>
    <property type="match status" value="1"/>
</dbReference>
<feature type="domain" description="Ig-like" evidence="4">
    <location>
        <begin position="497"/>
        <end position="598"/>
    </location>
</feature>
<dbReference type="InterPro" id="IPR013783">
    <property type="entry name" value="Ig-like_fold"/>
</dbReference>
<feature type="domain" description="Ig-like" evidence="4">
    <location>
        <begin position="35"/>
        <end position="132"/>
    </location>
</feature>
<dbReference type="AlphaFoldDB" id="A0AAX7TTJ5"/>
<feature type="domain" description="Ig-like" evidence="4">
    <location>
        <begin position="156"/>
        <end position="248"/>
    </location>
</feature>
<name>A0AAX7TTJ5_ASTCA</name>
<reference evidence="5" key="4">
    <citation type="submission" date="2025-09" db="UniProtKB">
        <authorList>
            <consortium name="Ensembl"/>
        </authorList>
    </citation>
    <scope>IDENTIFICATION</scope>
</reference>
<reference evidence="5 6" key="1">
    <citation type="submission" date="2018-05" db="EMBL/GenBank/DDBJ databases">
        <authorList>
            <person name="Datahose"/>
        </authorList>
    </citation>
    <scope>NUCLEOTIDE SEQUENCE</scope>
</reference>
<dbReference type="InterPro" id="IPR013106">
    <property type="entry name" value="Ig_V-set"/>
</dbReference>
<comment type="subcellular location">
    <subcellularLocation>
        <location evidence="1">Membrane</location>
    </subcellularLocation>
</comment>
<feature type="domain" description="Ig-like" evidence="4">
    <location>
        <begin position="385"/>
        <end position="494"/>
    </location>
</feature>
<keyword evidence="2" id="KW-0472">Membrane</keyword>
<evidence type="ECO:0000313" key="5">
    <source>
        <dbReference type="Ensembl" id="ENSACLP00000059795.1"/>
    </source>
</evidence>
<dbReference type="Pfam" id="PF07686">
    <property type="entry name" value="V-set"/>
    <property type="match status" value="5"/>
</dbReference>
<evidence type="ECO:0000313" key="6">
    <source>
        <dbReference type="Proteomes" id="UP000265100"/>
    </source>
</evidence>
<reference evidence="5" key="3">
    <citation type="submission" date="2025-08" db="UniProtKB">
        <authorList>
            <consortium name="Ensembl"/>
        </authorList>
    </citation>
    <scope>IDENTIFICATION</scope>
</reference>
<dbReference type="GeneTree" id="ENSGT00940000165931"/>
<dbReference type="SMART" id="SM00408">
    <property type="entry name" value="IGc2"/>
    <property type="match status" value="5"/>
</dbReference>
<dbReference type="SMART" id="SM00409">
    <property type="entry name" value="IG"/>
    <property type="match status" value="5"/>
</dbReference>
<dbReference type="PANTHER" id="PTHR24100">
    <property type="entry name" value="BUTYROPHILIN"/>
    <property type="match status" value="1"/>
</dbReference>
<dbReference type="InterPro" id="IPR050504">
    <property type="entry name" value="IgSF_BTN/MOG"/>
</dbReference>
<dbReference type="GO" id="GO:0009897">
    <property type="term" value="C:external side of plasma membrane"/>
    <property type="evidence" value="ECO:0007669"/>
    <property type="project" value="TreeGrafter"/>
</dbReference>
<protein>
    <recommendedName>
        <fullName evidence="4">Ig-like domain-containing protein</fullName>
    </recommendedName>
</protein>
<dbReference type="Proteomes" id="UP000265100">
    <property type="component" value="Chromosome 3"/>
</dbReference>
<dbReference type="Gene3D" id="2.60.40.10">
    <property type="entry name" value="Immunoglobulins"/>
    <property type="match status" value="5"/>
</dbReference>
<dbReference type="CDD" id="cd00099">
    <property type="entry name" value="IgV"/>
    <property type="match status" value="1"/>
</dbReference>
<feature type="domain" description="Ig-like" evidence="4">
    <location>
        <begin position="253"/>
        <end position="377"/>
    </location>
</feature>
<dbReference type="InterPro" id="IPR003598">
    <property type="entry name" value="Ig_sub2"/>
</dbReference>